<gene>
    <name evidence="12" type="primary">moaA</name>
    <name evidence="14" type="ORF">ADH67_12315</name>
</gene>
<dbReference type="InterPro" id="IPR013785">
    <property type="entry name" value="Aldolase_TIM"/>
</dbReference>
<dbReference type="GeneID" id="78361321"/>
<feature type="binding site" evidence="12">
    <location>
        <position position="130"/>
    </location>
    <ligand>
        <name>GTP</name>
        <dbReference type="ChEBI" id="CHEBI:37565"/>
    </ligand>
</feature>
<dbReference type="InterPro" id="IPR058240">
    <property type="entry name" value="rSAM_sf"/>
</dbReference>
<feature type="binding site" evidence="12">
    <location>
        <position position="307"/>
    </location>
    <ligand>
        <name>[4Fe-4S] cluster</name>
        <dbReference type="ChEBI" id="CHEBI:49883"/>
        <label>2</label>
        <note>4Fe-4S-substrate</note>
    </ligand>
</feature>
<feature type="binding site" evidence="12">
    <location>
        <position position="293"/>
    </location>
    <ligand>
        <name>[4Fe-4S] cluster</name>
        <dbReference type="ChEBI" id="CHEBI:49883"/>
        <label>2</label>
        <note>4Fe-4S-substrate</note>
    </ligand>
</feature>
<feature type="domain" description="Radical SAM core" evidence="13">
    <location>
        <begin position="32"/>
        <end position="265"/>
    </location>
</feature>
<dbReference type="SFLD" id="SFLDG01386">
    <property type="entry name" value="main_SPASM_domain-containing"/>
    <property type="match status" value="1"/>
</dbReference>
<comment type="similarity">
    <text evidence="12">Belongs to the radical SAM superfamily. MoaA family.</text>
</comment>
<dbReference type="Pfam" id="PF06463">
    <property type="entry name" value="Mob_synth_C"/>
    <property type="match status" value="1"/>
</dbReference>
<keyword evidence="3 12" id="KW-0949">S-adenosyl-L-methionine</keyword>
<evidence type="ECO:0000256" key="3">
    <source>
        <dbReference type="ARBA" id="ARBA00022691"/>
    </source>
</evidence>
<dbReference type="InterPro" id="IPR013483">
    <property type="entry name" value="MoaA"/>
</dbReference>
<feature type="binding site" evidence="12">
    <location>
        <position position="226"/>
    </location>
    <ligand>
        <name>S-adenosyl-L-methionine</name>
        <dbReference type="ChEBI" id="CHEBI:59789"/>
    </ligand>
</feature>
<evidence type="ECO:0000256" key="5">
    <source>
        <dbReference type="ARBA" id="ARBA00022741"/>
    </source>
</evidence>
<dbReference type="InterPro" id="IPR040064">
    <property type="entry name" value="MoaA-like"/>
</dbReference>
<keyword evidence="10 12" id="KW-0456">Lyase</keyword>
<feature type="binding site" evidence="12">
    <location>
        <begin position="295"/>
        <end position="297"/>
    </location>
    <ligand>
        <name>GTP</name>
        <dbReference type="ChEBI" id="CHEBI:37565"/>
    </ligand>
</feature>
<keyword evidence="9 12" id="KW-0501">Molybdenum cofactor biosynthesis</keyword>
<evidence type="ECO:0000259" key="13">
    <source>
        <dbReference type="PROSITE" id="PS51918"/>
    </source>
</evidence>
<dbReference type="InterPro" id="IPR000385">
    <property type="entry name" value="MoaA_NifB_PqqE_Fe-S-bd_CS"/>
</dbReference>
<accession>A0A227KAM3</accession>
<feature type="binding site" evidence="12">
    <location>
        <position position="52"/>
    </location>
    <ligand>
        <name>[4Fe-4S] cluster</name>
        <dbReference type="ChEBI" id="CHEBI:49883"/>
        <label>1</label>
        <note>4Fe-4S-S-AdoMet</note>
    </ligand>
</feature>
<comment type="function">
    <text evidence="12">Catalyzes the cyclization of GTP to (8S)-3',8-cyclo-7,8-dihydroguanosine 5'-triphosphate.</text>
</comment>
<dbReference type="EC" id="4.1.99.22" evidence="1 12"/>
<dbReference type="GO" id="GO:1904047">
    <property type="term" value="F:S-adenosyl-L-methionine binding"/>
    <property type="evidence" value="ECO:0007669"/>
    <property type="project" value="UniProtKB-UniRule"/>
</dbReference>
<dbReference type="SFLD" id="SFLDG01067">
    <property type="entry name" value="SPASM/twitch_domain_containing"/>
    <property type="match status" value="1"/>
</dbReference>
<dbReference type="Proteomes" id="UP000214610">
    <property type="component" value="Unassembled WGS sequence"/>
</dbReference>
<evidence type="ECO:0000256" key="7">
    <source>
        <dbReference type="ARBA" id="ARBA00023014"/>
    </source>
</evidence>
<evidence type="ECO:0000256" key="11">
    <source>
        <dbReference type="ARBA" id="ARBA00048697"/>
    </source>
</evidence>
<dbReference type="UniPathway" id="UPA00344"/>
<comment type="cofactor">
    <cofactor evidence="12">
        <name>[4Fe-4S] cluster</name>
        <dbReference type="ChEBI" id="CHEBI:49883"/>
    </cofactor>
    <text evidence="12">Binds 2 [4Fe-4S] clusters. Binds 1 [4Fe-4S] cluster coordinated with 3 cysteines and an exchangeable S-adenosyl-L-methionine and 1 [4Fe-4S] cluster coordinated with 3 cysteines and the GTP-derived substrate.</text>
</comment>
<comment type="subunit">
    <text evidence="12">Monomer and homodimer.</text>
</comment>
<evidence type="ECO:0000256" key="1">
    <source>
        <dbReference type="ARBA" id="ARBA00012167"/>
    </source>
</evidence>
<dbReference type="EMBL" id="NHMP01000012">
    <property type="protein sequence ID" value="OXE44389.1"/>
    <property type="molecule type" value="Genomic_DNA"/>
</dbReference>
<evidence type="ECO:0000313" key="15">
    <source>
        <dbReference type="Proteomes" id="UP000214610"/>
    </source>
</evidence>
<keyword evidence="7 12" id="KW-0411">Iron-sulfur</keyword>
<keyword evidence="15" id="KW-1185">Reference proteome</keyword>
<evidence type="ECO:0000256" key="10">
    <source>
        <dbReference type="ARBA" id="ARBA00023239"/>
    </source>
</evidence>
<reference evidence="15" key="1">
    <citation type="submission" date="2017-05" db="EMBL/GenBank/DDBJ databases">
        <title>Improved OligoMM genomes.</title>
        <authorList>
            <person name="Garzetti D."/>
        </authorList>
    </citation>
    <scope>NUCLEOTIDE SEQUENCE [LARGE SCALE GENOMIC DNA]</scope>
    <source>
        <strain evidence="15">YL45</strain>
    </source>
</reference>
<dbReference type="HAMAP" id="MF_01225_B">
    <property type="entry name" value="MoaA_B"/>
    <property type="match status" value="1"/>
</dbReference>
<dbReference type="InterPro" id="IPR007197">
    <property type="entry name" value="rSAM"/>
</dbReference>
<protein>
    <recommendedName>
        <fullName evidence="1 12">GTP 3',8-cyclase</fullName>
        <ecNumber evidence="1 12">4.1.99.22</ecNumber>
    </recommendedName>
    <alternativeName>
        <fullName evidence="12">Molybdenum cofactor biosynthesis protein A</fullName>
    </alternativeName>
</protein>
<dbReference type="PROSITE" id="PS01305">
    <property type="entry name" value="MOAA_NIFB_PQQE"/>
    <property type="match status" value="1"/>
</dbReference>
<keyword evidence="5 12" id="KW-0547">Nucleotide-binding</keyword>
<dbReference type="InterPro" id="IPR006638">
    <property type="entry name" value="Elp3/MiaA/NifB-like_rSAM"/>
</dbReference>
<dbReference type="SFLD" id="SFLDS00029">
    <property type="entry name" value="Radical_SAM"/>
    <property type="match status" value="1"/>
</dbReference>
<comment type="catalytic activity">
    <reaction evidence="11 12">
        <text>GTP + AH2 + S-adenosyl-L-methionine = (8S)-3',8-cyclo-7,8-dihydroguanosine 5'-triphosphate + 5'-deoxyadenosine + L-methionine + A + H(+)</text>
        <dbReference type="Rhea" id="RHEA:49576"/>
        <dbReference type="ChEBI" id="CHEBI:13193"/>
        <dbReference type="ChEBI" id="CHEBI:15378"/>
        <dbReference type="ChEBI" id="CHEBI:17319"/>
        <dbReference type="ChEBI" id="CHEBI:17499"/>
        <dbReference type="ChEBI" id="CHEBI:37565"/>
        <dbReference type="ChEBI" id="CHEBI:57844"/>
        <dbReference type="ChEBI" id="CHEBI:59789"/>
        <dbReference type="ChEBI" id="CHEBI:131766"/>
        <dbReference type="EC" id="4.1.99.22"/>
    </reaction>
</comment>
<feature type="binding site" evidence="12">
    <location>
        <position position="290"/>
    </location>
    <ligand>
        <name>[4Fe-4S] cluster</name>
        <dbReference type="ChEBI" id="CHEBI:49883"/>
        <label>2</label>
        <note>4Fe-4S-substrate</note>
    </ligand>
</feature>
<feature type="binding site" evidence="12">
    <location>
        <position position="192"/>
    </location>
    <ligand>
        <name>GTP</name>
        <dbReference type="ChEBI" id="CHEBI:37565"/>
    </ligand>
</feature>
<evidence type="ECO:0000256" key="6">
    <source>
        <dbReference type="ARBA" id="ARBA00023004"/>
    </source>
</evidence>
<dbReference type="SFLD" id="SFLDG01383">
    <property type="entry name" value="cyclic_pyranopterin_phosphate"/>
    <property type="match status" value="1"/>
</dbReference>
<dbReference type="PROSITE" id="PS51918">
    <property type="entry name" value="RADICAL_SAM"/>
    <property type="match status" value="1"/>
</dbReference>
<dbReference type="GO" id="GO:0005525">
    <property type="term" value="F:GTP binding"/>
    <property type="evidence" value="ECO:0007669"/>
    <property type="project" value="UniProtKB-UniRule"/>
</dbReference>
<dbReference type="GO" id="GO:0046872">
    <property type="term" value="F:metal ion binding"/>
    <property type="evidence" value="ECO:0007669"/>
    <property type="project" value="UniProtKB-KW"/>
</dbReference>
<keyword evidence="2 12" id="KW-0004">4Fe-4S</keyword>
<evidence type="ECO:0000256" key="12">
    <source>
        <dbReference type="HAMAP-Rule" id="MF_01225"/>
    </source>
</evidence>
<evidence type="ECO:0000256" key="4">
    <source>
        <dbReference type="ARBA" id="ARBA00022723"/>
    </source>
</evidence>
<dbReference type="AlphaFoldDB" id="A0A227KAM3"/>
<feature type="binding site" evidence="12">
    <location>
        <position position="48"/>
    </location>
    <ligand>
        <name>[4Fe-4S] cluster</name>
        <dbReference type="ChEBI" id="CHEBI:49883"/>
        <label>1</label>
        <note>4Fe-4S-S-AdoMet</note>
    </ligand>
</feature>
<keyword evidence="8 12" id="KW-0342">GTP-binding</keyword>
<feature type="binding site" evidence="12">
    <location>
        <position position="41"/>
    </location>
    <ligand>
        <name>GTP</name>
        <dbReference type="ChEBI" id="CHEBI:37565"/>
    </ligand>
</feature>
<dbReference type="GO" id="GO:0061798">
    <property type="term" value="F:GTP 3',8'-cyclase activity"/>
    <property type="evidence" value="ECO:0007669"/>
    <property type="project" value="UniProtKB-UniRule"/>
</dbReference>
<name>A0A227KAM3_9BURK</name>
<feature type="binding site" evidence="12">
    <location>
        <position position="55"/>
    </location>
    <ligand>
        <name>[4Fe-4S] cluster</name>
        <dbReference type="ChEBI" id="CHEBI:49883"/>
        <label>1</label>
        <note>4Fe-4S-S-AdoMet</note>
    </ligand>
</feature>
<dbReference type="Gene3D" id="3.20.20.70">
    <property type="entry name" value="Aldolase class I"/>
    <property type="match status" value="1"/>
</dbReference>
<feature type="binding site" evidence="12">
    <location>
        <position position="154"/>
    </location>
    <ligand>
        <name>S-adenosyl-L-methionine</name>
        <dbReference type="ChEBI" id="CHEBI:59789"/>
    </ligand>
</feature>
<dbReference type="GO" id="GO:0006777">
    <property type="term" value="P:Mo-molybdopterin cofactor biosynthetic process"/>
    <property type="evidence" value="ECO:0007669"/>
    <property type="project" value="UniProtKB-UniRule"/>
</dbReference>
<evidence type="ECO:0000256" key="2">
    <source>
        <dbReference type="ARBA" id="ARBA00022485"/>
    </source>
</evidence>
<dbReference type="NCBIfam" id="TIGR02666">
    <property type="entry name" value="moaA"/>
    <property type="match status" value="1"/>
</dbReference>
<dbReference type="CDD" id="cd21117">
    <property type="entry name" value="Twitch_MoaA"/>
    <property type="match status" value="1"/>
</dbReference>
<evidence type="ECO:0000313" key="14">
    <source>
        <dbReference type="EMBL" id="OXE44389.1"/>
    </source>
</evidence>
<feature type="binding site" evidence="12">
    <location>
        <position position="54"/>
    </location>
    <ligand>
        <name>S-adenosyl-L-methionine</name>
        <dbReference type="ChEBI" id="CHEBI:59789"/>
    </ligand>
</feature>
<dbReference type="PANTHER" id="PTHR22960:SF0">
    <property type="entry name" value="MOLYBDENUM COFACTOR BIOSYNTHESIS PROTEIN 1"/>
    <property type="match status" value="1"/>
</dbReference>
<sequence>MKKSKIIPIKPESKTIPLSGTISRKDSHWVDRRGRPLRDLRISVTDRCNFRCRYCMPKEKFEKDHSFLAHTELLTFEELERVAKIFIKNGVEKIRLTGGEPLLRKGIENLVAKLSSLKTWNGKNLDVAITTNGSALAKKAKALADAGLKRITVSLDSMDPDVFMKLNDVGFPLEKVLEGIKAAEEAGIPSIKINVVVKKSVNDDKLLDIVKYFKGTKVIVRFIEFMDVGATNGWRMDDVIPSKAIVEQINKVYPVEPLDPNYTGEVATRWRFKDDGREIGFISSVSEPFCKECSRMRLSVDGKIYNCLFATTGFDIRQMLRGGATDEEIEEAIGRIWSAREDHYSEIRTSETVKERQKNKIEMSYIGG</sequence>
<evidence type="ECO:0000256" key="9">
    <source>
        <dbReference type="ARBA" id="ARBA00023150"/>
    </source>
</evidence>
<organism evidence="14 15">
    <name type="scientific">Turicimonas muris</name>
    <dbReference type="NCBI Taxonomy" id="1796652"/>
    <lineage>
        <taxon>Bacteria</taxon>
        <taxon>Pseudomonadati</taxon>
        <taxon>Pseudomonadota</taxon>
        <taxon>Betaproteobacteria</taxon>
        <taxon>Burkholderiales</taxon>
        <taxon>Sutterellaceae</taxon>
        <taxon>Turicimonas</taxon>
    </lineage>
</organism>
<comment type="pathway">
    <text evidence="12">Cofactor biosynthesis; molybdopterin biosynthesis.</text>
</comment>
<keyword evidence="4 12" id="KW-0479">Metal-binding</keyword>
<evidence type="ECO:0000256" key="8">
    <source>
        <dbReference type="ARBA" id="ARBA00023134"/>
    </source>
</evidence>
<comment type="caution">
    <text evidence="14">The sequence shown here is derived from an EMBL/GenBank/DDBJ whole genome shotgun (WGS) entry which is preliminary data.</text>
</comment>
<dbReference type="RefSeq" id="WP_066592526.1">
    <property type="nucleotide sequence ID" value="NZ_CAJTBZ010000033.1"/>
</dbReference>
<feature type="binding site" evidence="12">
    <location>
        <position position="95"/>
    </location>
    <ligand>
        <name>GTP</name>
        <dbReference type="ChEBI" id="CHEBI:37565"/>
    </ligand>
</feature>
<feature type="binding site" evidence="12">
    <location>
        <position position="99"/>
    </location>
    <ligand>
        <name>S-adenosyl-L-methionine</name>
        <dbReference type="ChEBI" id="CHEBI:59789"/>
    </ligand>
</feature>
<dbReference type="Pfam" id="PF04055">
    <property type="entry name" value="Radical_SAM"/>
    <property type="match status" value="1"/>
</dbReference>
<dbReference type="InterPro" id="IPR010505">
    <property type="entry name" value="MoaA_twitch"/>
</dbReference>
<dbReference type="GO" id="GO:0061799">
    <property type="term" value="F:cyclic pyranopterin monophosphate synthase activity"/>
    <property type="evidence" value="ECO:0007669"/>
    <property type="project" value="TreeGrafter"/>
</dbReference>
<dbReference type="PANTHER" id="PTHR22960">
    <property type="entry name" value="MOLYBDOPTERIN COFACTOR SYNTHESIS PROTEIN A"/>
    <property type="match status" value="1"/>
</dbReference>
<dbReference type="SMART" id="SM00729">
    <property type="entry name" value="Elp3"/>
    <property type="match status" value="1"/>
</dbReference>
<proteinExistence type="inferred from homology"/>
<dbReference type="GO" id="GO:0051539">
    <property type="term" value="F:4 iron, 4 sulfur cluster binding"/>
    <property type="evidence" value="ECO:0007669"/>
    <property type="project" value="UniProtKB-UniRule"/>
</dbReference>
<dbReference type="SUPFAM" id="SSF102114">
    <property type="entry name" value="Radical SAM enzymes"/>
    <property type="match status" value="1"/>
</dbReference>
<dbReference type="CDD" id="cd01335">
    <property type="entry name" value="Radical_SAM"/>
    <property type="match status" value="1"/>
</dbReference>
<keyword evidence="6 12" id="KW-0408">Iron</keyword>
<dbReference type="InterPro" id="IPR050105">
    <property type="entry name" value="MoCo_biosynth_MoaA/MoaC"/>
</dbReference>